<reference evidence="1 2" key="1">
    <citation type="submission" date="2019-03" db="EMBL/GenBank/DDBJ databases">
        <title>Single cell metagenomics reveals metabolic interactions within the superorganism composed of flagellate Streblomastix strix and complex community of Bacteroidetes bacteria on its surface.</title>
        <authorList>
            <person name="Treitli S.C."/>
            <person name="Kolisko M."/>
            <person name="Husnik F."/>
            <person name="Keeling P."/>
            <person name="Hampl V."/>
        </authorList>
    </citation>
    <scope>NUCLEOTIDE SEQUENCE [LARGE SCALE GENOMIC DNA]</scope>
    <source>
        <strain evidence="1">ST1C</strain>
    </source>
</reference>
<accession>A0A5J4V8U7</accession>
<organism evidence="1 2">
    <name type="scientific">Streblomastix strix</name>
    <dbReference type="NCBI Taxonomy" id="222440"/>
    <lineage>
        <taxon>Eukaryota</taxon>
        <taxon>Metamonada</taxon>
        <taxon>Preaxostyla</taxon>
        <taxon>Oxymonadida</taxon>
        <taxon>Streblomastigidae</taxon>
        <taxon>Streblomastix</taxon>
    </lineage>
</organism>
<dbReference type="AlphaFoldDB" id="A0A5J4V8U7"/>
<dbReference type="EMBL" id="SNRW01008812">
    <property type="protein sequence ID" value="KAA6378946.1"/>
    <property type="molecule type" value="Genomic_DNA"/>
</dbReference>
<dbReference type="Proteomes" id="UP000324800">
    <property type="component" value="Unassembled WGS sequence"/>
</dbReference>
<dbReference type="Gene3D" id="1.25.10.10">
    <property type="entry name" value="Leucine-rich Repeat Variant"/>
    <property type="match status" value="1"/>
</dbReference>
<dbReference type="InterPro" id="IPR011989">
    <property type="entry name" value="ARM-like"/>
</dbReference>
<sequence>MIEKTLQQDDKEDLLEIITAVIKHEFLDSVEICSCILYNTDFFDQIVNLFNSLRFNKANNELLTIFHFLTSNGRPVSHKLRLFQKGIIHTMMRFIDSQNNIVQMRVSEIISSVIIAGQSGLSEGEEHPYHKSLTENGTIQKLIDLYNDSNINKNLHLKIAQLLAILFKAAPLPFAISKDIIDNLKDDNDLQELSRLSECPDP</sequence>
<name>A0A5J4V8U7_9EUKA</name>
<evidence type="ECO:0000313" key="2">
    <source>
        <dbReference type="Proteomes" id="UP000324800"/>
    </source>
</evidence>
<gene>
    <name evidence="1" type="ORF">EZS28_025525</name>
</gene>
<comment type="caution">
    <text evidence="1">The sequence shown here is derived from an EMBL/GenBank/DDBJ whole genome shotgun (WGS) entry which is preliminary data.</text>
</comment>
<dbReference type="SUPFAM" id="SSF48371">
    <property type="entry name" value="ARM repeat"/>
    <property type="match status" value="1"/>
</dbReference>
<dbReference type="InterPro" id="IPR016024">
    <property type="entry name" value="ARM-type_fold"/>
</dbReference>
<evidence type="ECO:0000313" key="1">
    <source>
        <dbReference type="EMBL" id="KAA6378946.1"/>
    </source>
</evidence>
<proteinExistence type="predicted"/>
<protein>
    <submittedName>
        <fullName evidence="1">Uncharacterized protein</fullName>
    </submittedName>
</protein>